<dbReference type="EMBL" id="EU197055">
    <property type="protein sequence ID" value="ABY62845.1"/>
    <property type="molecule type" value="Genomic_DNA"/>
</dbReference>
<feature type="transmembrane region" description="Helical" evidence="1">
    <location>
        <begin position="62"/>
        <end position="82"/>
    </location>
</feature>
<proteinExistence type="predicted"/>
<keyword evidence="1" id="KW-1133">Transmembrane helix</keyword>
<organism evidence="2 3">
    <name type="scientific">Pseudomonas phage 201phi2-1</name>
    <name type="common">Pseudomonas chlororaphis phage 201phi2-1</name>
    <dbReference type="NCBI Taxonomy" id="198110"/>
    <lineage>
        <taxon>Viruses</taxon>
        <taxon>Duplodnaviria</taxon>
        <taxon>Heunggongvirae</taxon>
        <taxon>Uroviricota</taxon>
        <taxon>Caudoviricetes</taxon>
        <taxon>Chimalliviridae</taxon>
        <taxon>Serwervirus</taxon>
        <taxon>Serwervirus 201phi21</taxon>
    </lineage>
</organism>
<dbReference type="Proteomes" id="UP000002421">
    <property type="component" value="Segment"/>
</dbReference>
<keyword evidence="1" id="KW-0812">Transmembrane</keyword>
<evidence type="ECO:0000256" key="1">
    <source>
        <dbReference type="SAM" id="Phobius"/>
    </source>
</evidence>
<reference evidence="2 3" key="1">
    <citation type="journal article" date="2008" name="Virology">
        <title>Characterization of Pseudomonas chlororaphis myovirus 201varphi2-1 via genomic sequencing, mass spectrometry, and electron microscopy.</title>
        <authorList>
            <person name="Thomas J.A."/>
            <person name="Rolando M.R."/>
            <person name="Carroll C.A."/>
            <person name="Shen P.S."/>
            <person name="Belnap D.M."/>
            <person name="Weintraub S.T."/>
            <person name="Serwer P."/>
            <person name="Hardies S.C."/>
        </authorList>
    </citation>
    <scope>NUCLEOTIDE SEQUENCE</scope>
</reference>
<accession>B3FJY7</accession>
<name>B3FJY7_BP201</name>
<sequence length="91" mass="10807">MGKSEIADKVAKNKASKDRWEFIQHVVRLLAFWPLQIVLTANILVTTYGILVQDISNDLKTIWVVTQNWPIIVTWVIIYYCIRRENKWFGW</sequence>
<dbReference type="KEGG" id="vg:6372339"/>
<organismHost>
    <name type="scientific">Pseudomonas chlororaphis</name>
    <dbReference type="NCBI Taxonomy" id="587753"/>
</organismHost>
<keyword evidence="1" id="KW-0472">Membrane</keyword>
<gene>
    <name evidence="2" type="ORF">201phi2-1p011</name>
</gene>
<keyword evidence="3" id="KW-1185">Reference proteome</keyword>
<protein>
    <submittedName>
        <fullName evidence="2">Uncharacterized protein</fullName>
    </submittedName>
</protein>
<evidence type="ECO:0000313" key="2">
    <source>
        <dbReference type="EMBL" id="ABY62845.1"/>
    </source>
</evidence>
<evidence type="ECO:0000313" key="3">
    <source>
        <dbReference type="Proteomes" id="UP000002421"/>
    </source>
</evidence>
<dbReference type="RefSeq" id="YP_001956737.1">
    <property type="nucleotide sequence ID" value="NC_010821.1"/>
</dbReference>
<feature type="transmembrane region" description="Helical" evidence="1">
    <location>
        <begin position="26"/>
        <end position="50"/>
    </location>
</feature>